<keyword evidence="2" id="KW-1185">Reference proteome</keyword>
<evidence type="ECO:0000313" key="2">
    <source>
        <dbReference type="Proteomes" id="UP000821865"/>
    </source>
</evidence>
<accession>A0ACB8E0G3</accession>
<sequence>MLARSTVFDSVRFRHMLKPPEQAVKARSSSPSPRLTPTDDKRRRVFGSPPGREQWTSDGQRQMYFPPGLDQQHQAHVGQRCPHHLLEAPRVRDRPRHYRCAGRRPQGGILYLVCALRHALPQPPLRSVFATDVDHWCKQATGQIHPPDTCSVALHKGGRGRPAPASPLRVFRRLHAREDIVSAINRNHVVVICGETGSGKTTQAGQFIFEDYIRGGQGSRCNIVVTQPRRIAAISMAKQAARERHEEVG</sequence>
<dbReference type="Proteomes" id="UP000821865">
    <property type="component" value="Chromosome 1"/>
</dbReference>
<comment type="caution">
    <text evidence="1">The sequence shown here is derived from an EMBL/GenBank/DDBJ whole genome shotgun (WGS) entry which is preliminary data.</text>
</comment>
<proteinExistence type="predicted"/>
<reference evidence="1" key="1">
    <citation type="submission" date="2020-05" db="EMBL/GenBank/DDBJ databases">
        <title>Large-scale comparative analyses of tick genomes elucidate their genetic diversity and vector capacities.</title>
        <authorList>
            <person name="Jia N."/>
            <person name="Wang J."/>
            <person name="Shi W."/>
            <person name="Du L."/>
            <person name="Sun Y."/>
            <person name="Zhan W."/>
            <person name="Jiang J."/>
            <person name="Wang Q."/>
            <person name="Zhang B."/>
            <person name="Ji P."/>
            <person name="Sakyi L.B."/>
            <person name="Cui X."/>
            <person name="Yuan T."/>
            <person name="Jiang B."/>
            <person name="Yang W."/>
            <person name="Lam T.T.-Y."/>
            <person name="Chang Q."/>
            <person name="Ding S."/>
            <person name="Wang X."/>
            <person name="Zhu J."/>
            <person name="Ruan X."/>
            <person name="Zhao L."/>
            <person name="Wei J."/>
            <person name="Que T."/>
            <person name="Du C."/>
            <person name="Cheng J."/>
            <person name="Dai P."/>
            <person name="Han X."/>
            <person name="Huang E."/>
            <person name="Gao Y."/>
            <person name="Liu J."/>
            <person name="Shao H."/>
            <person name="Ye R."/>
            <person name="Li L."/>
            <person name="Wei W."/>
            <person name="Wang X."/>
            <person name="Wang C."/>
            <person name="Yang T."/>
            <person name="Huo Q."/>
            <person name="Li W."/>
            <person name="Guo W."/>
            <person name="Chen H."/>
            <person name="Zhou L."/>
            <person name="Ni X."/>
            <person name="Tian J."/>
            <person name="Zhou Y."/>
            <person name="Sheng Y."/>
            <person name="Liu T."/>
            <person name="Pan Y."/>
            <person name="Xia L."/>
            <person name="Li J."/>
            <person name="Zhao F."/>
            <person name="Cao W."/>
        </authorList>
    </citation>
    <scope>NUCLEOTIDE SEQUENCE</scope>
    <source>
        <strain evidence="1">Dsil-2018</strain>
    </source>
</reference>
<name>A0ACB8E0G3_DERSI</name>
<evidence type="ECO:0000313" key="1">
    <source>
        <dbReference type="EMBL" id="KAH7980167.1"/>
    </source>
</evidence>
<gene>
    <name evidence="1" type="ORF">HPB49_013589</name>
</gene>
<organism evidence="1 2">
    <name type="scientific">Dermacentor silvarum</name>
    <name type="common">Tick</name>
    <dbReference type="NCBI Taxonomy" id="543639"/>
    <lineage>
        <taxon>Eukaryota</taxon>
        <taxon>Metazoa</taxon>
        <taxon>Ecdysozoa</taxon>
        <taxon>Arthropoda</taxon>
        <taxon>Chelicerata</taxon>
        <taxon>Arachnida</taxon>
        <taxon>Acari</taxon>
        <taxon>Parasitiformes</taxon>
        <taxon>Ixodida</taxon>
        <taxon>Ixodoidea</taxon>
        <taxon>Ixodidae</taxon>
        <taxon>Rhipicephalinae</taxon>
        <taxon>Dermacentor</taxon>
    </lineage>
</organism>
<dbReference type="EMBL" id="CM023470">
    <property type="protein sequence ID" value="KAH7980167.1"/>
    <property type="molecule type" value="Genomic_DNA"/>
</dbReference>
<protein>
    <submittedName>
        <fullName evidence="1">Uncharacterized protein</fullName>
    </submittedName>
</protein>